<dbReference type="AlphaFoldDB" id="A0A2I1BYV8"/>
<keyword evidence="9" id="KW-0406">Ion transport</keyword>
<dbReference type="PANTHER" id="PTHR45820:SF5">
    <property type="entry name" value="DIFFUSION FACILITATOR FAMILY METAL ION TRANSPORTER, PUTATIVE-RELATED"/>
    <property type="match status" value="1"/>
</dbReference>
<keyword evidence="8 11" id="KW-1133">Transmembrane helix</keyword>
<feature type="domain" description="Cation efflux protein cytoplasmic" evidence="13">
    <location>
        <begin position="242"/>
        <end position="312"/>
    </location>
</feature>
<evidence type="ECO:0000256" key="2">
    <source>
        <dbReference type="ARBA" id="ARBA00008873"/>
    </source>
</evidence>
<keyword evidence="10 11" id="KW-0472">Membrane</keyword>
<evidence type="ECO:0000313" key="15">
    <source>
        <dbReference type="Proteomes" id="UP000234474"/>
    </source>
</evidence>
<dbReference type="OMA" id="GHEKMLH"/>
<keyword evidence="3" id="KW-0813">Transport</keyword>
<dbReference type="InterPro" id="IPR027469">
    <property type="entry name" value="Cation_efflux_TMD_sf"/>
</dbReference>
<evidence type="ECO:0000256" key="11">
    <source>
        <dbReference type="SAM" id="Phobius"/>
    </source>
</evidence>
<proteinExistence type="inferred from homology"/>
<evidence type="ECO:0000256" key="1">
    <source>
        <dbReference type="ARBA" id="ARBA00004429"/>
    </source>
</evidence>
<sequence>MFSHLKREHRLILVISISASFFLAEIAVGFYTRSLALVADAFHYLNDLVGFIVALVALKISQRSKHPKELSFGWQRAQLLGAFFNGVFLLSLGISIFLQSIDRFVSLERIENPKLVLIIGCVGLALNLISGLFLHGSLERRNSFSTRVLRPHVEHRHNVKSQAKKGHDLGMMGVLIHVLGDAANNLGVIIAALVIWKAKYDGRYYADPAVSMAIAIVILLSSLPLVRKSGTILLQSVPLGVDPEDVKHDLEAIPGVESVHELHIWRLNQEKALASVHLAVSDELIADFMDKAKIINECFHAYGIHSTTLQPEHVRPIPSDSRSIQGRETAELIVDGGVKKRHVVDPKSGCSSETLSTCLINCGSTCEGYTCCSRDKSL</sequence>
<dbReference type="VEuPathDB" id="FungiDB:P174DRAFT_462751"/>
<feature type="transmembrane region" description="Helical" evidence="11">
    <location>
        <begin position="174"/>
        <end position="196"/>
    </location>
</feature>
<dbReference type="SUPFAM" id="SSF160240">
    <property type="entry name" value="Cation efflux protein cytoplasmic domain-like"/>
    <property type="match status" value="1"/>
</dbReference>
<dbReference type="Pfam" id="PF16916">
    <property type="entry name" value="ZT_dimer"/>
    <property type="match status" value="1"/>
</dbReference>
<comment type="subcellular location">
    <subcellularLocation>
        <location evidence="1">Cell inner membrane</location>
        <topology evidence="1">Multi-pass membrane protein</topology>
    </subcellularLocation>
</comment>
<keyword evidence="7" id="KW-0862">Zinc</keyword>
<keyword evidence="6 11" id="KW-0812">Transmembrane</keyword>
<feature type="transmembrane region" description="Helical" evidence="11">
    <location>
        <begin position="113"/>
        <end position="134"/>
    </location>
</feature>
<dbReference type="SUPFAM" id="SSF161111">
    <property type="entry name" value="Cation efflux protein transmembrane domain-like"/>
    <property type="match status" value="1"/>
</dbReference>
<dbReference type="InterPro" id="IPR002524">
    <property type="entry name" value="Cation_efflux"/>
</dbReference>
<feature type="transmembrane region" description="Helical" evidence="11">
    <location>
        <begin position="208"/>
        <end position="226"/>
    </location>
</feature>
<dbReference type="STRING" id="1392255.A0A2I1BYV8"/>
<dbReference type="Proteomes" id="UP000234474">
    <property type="component" value="Unassembled WGS sequence"/>
</dbReference>
<dbReference type="GO" id="GO:0005385">
    <property type="term" value="F:zinc ion transmembrane transporter activity"/>
    <property type="evidence" value="ECO:0007669"/>
    <property type="project" value="TreeGrafter"/>
</dbReference>
<evidence type="ECO:0000256" key="4">
    <source>
        <dbReference type="ARBA" id="ARBA00022475"/>
    </source>
</evidence>
<feature type="transmembrane region" description="Helical" evidence="11">
    <location>
        <begin position="37"/>
        <end position="58"/>
    </location>
</feature>
<dbReference type="GO" id="GO:0005886">
    <property type="term" value="C:plasma membrane"/>
    <property type="evidence" value="ECO:0007669"/>
    <property type="project" value="UniProtKB-SubCell"/>
</dbReference>
<dbReference type="FunFam" id="1.20.1510.10:FF:000016">
    <property type="entry name" value="Zinc transporter ZitB"/>
    <property type="match status" value="1"/>
</dbReference>
<evidence type="ECO:0000259" key="12">
    <source>
        <dbReference type="Pfam" id="PF01545"/>
    </source>
</evidence>
<dbReference type="Pfam" id="PF01545">
    <property type="entry name" value="Cation_efflux"/>
    <property type="match status" value="1"/>
</dbReference>
<comment type="similarity">
    <text evidence="2">Belongs to the cation diffusion facilitator (CDF) transporter (TC 2.A.4) family. SLC30A subfamily.</text>
</comment>
<accession>A0A2I1BYV8</accession>
<feature type="transmembrane region" description="Helical" evidence="11">
    <location>
        <begin position="79"/>
        <end position="101"/>
    </location>
</feature>
<feature type="transmembrane region" description="Helical" evidence="11">
    <location>
        <begin position="12"/>
        <end position="31"/>
    </location>
</feature>
<dbReference type="InterPro" id="IPR027470">
    <property type="entry name" value="Cation_efflux_CTD"/>
</dbReference>
<dbReference type="InterPro" id="IPR058533">
    <property type="entry name" value="Cation_efflux_TM"/>
</dbReference>
<keyword evidence="4" id="KW-1003">Cell membrane</keyword>
<evidence type="ECO:0000256" key="5">
    <source>
        <dbReference type="ARBA" id="ARBA00022519"/>
    </source>
</evidence>
<dbReference type="PANTHER" id="PTHR45820">
    <property type="entry name" value="FI23527P1"/>
    <property type="match status" value="1"/>
</dbReference>
<evidence type="ECO:0000313" key="14">
    <source>
        <dbReference type="EMBL" id="PKX90558.1"/>
    </source>
</evidence>
<organism evidence="14 15">
    <name type="scientific">Aspergillus novofumigatus (strain IBT 16806)</name>
    <dbReference type="NCBI Taxonomy" id="1392255"/>
    <lineage>
        <taxon>Eukaryota</taxon>
        <taxon>Fungi</taxon>
        <taxon>Dikarya</taxon>
        <taxon>Ascomycota</taxon>
        <taxon>Pezizomycotina</taxon>
        <taxon>Eurotiomycetes</taxon>
        <taxon>Eurotiomycetidae</taxon>
        <taxon>Eurotiales</taxon>
        <taxon>Aspergillaceae</taxon>
        <taxon>Aspergillus</taxon>
        <taxon>Aspergillus subgen. Fumigati</taxon>
    </lineage>
</organism>
<evidence type="ECO:0000256" key="3">
    <source>
        <dbReference type="ARBA" id="ARBA00022448"/>
    </source>
</evidence>
<dbReference type="EMBL" id="MSZS01000007">
    <property type="protein sequence ID" value="PKX90558.1"/>
    <property type="molecule type" value="Genomic_DNA"/>
</dbReference>
<evidence type="ECO:0000256" key="6">
    <source>
        <dbReference type="ARBA" id="ARBA00022692"/>
    </source>
</evidence>
<evidence type="ECO:0000259" key="13">
    <source>
        <dbReference type="Pfam" id="PF16916"/>
    </source>
</evidence>
<dbReference type="OrthoDB" id="9944568at2759"/>
<dbReference type="NCBIfam" id="TIGR01297">
    <property type="entry name" value="CDF"/>
    <property type="match status" value="1"/>
</dbReference>
<reference evidence="15" key="1">
    <citation type="journal article" date="2018" name="Proc. Natl. Acad. Sci. U.S.A.">
        <title>Linking secondary metabolites to gene clusters through genome sequencing of six diverse Aspergillus species.</title>
        <authorList>
            <person name="Kaerboelling I."/>
            <person name="Vesth T.C."/>
            <person name="Frisvad J.C."/>
            <person name="Nybo J.L."/>
            <person name="Theobald S."/>
            <person name="Kuo A."/>
            <person name="Bowyer P."/>
            <person name="Matsuda Y."/>
            <person name="Mondo S."/>
            <person name="Lyhne E.K."/>
            <person name="Kogle M.E."/>
            <person name="Clum A."/>
            <person name="Lipzen A."/>
            <person name="Salamov A."/>
            <person name="Ngan C.Y."/>
            <person name="Daum C."/>
            <person name="Chiniquy J."/>
            <person name="Barry K."/>
            <person name="LaButti K."/>
            <person name="Haridas S."/>
            <person name="Simmons B.A."/>
            <person name="Magnuson J.K."/>
            <person name="Mortensen U.H."/>
            <person name="Larsen T.O."/>
            <person name="Grigoriev I.V."/>
            <person name="Baker S.E."/>
            <person name="Andersen M.R."/>
        </authorList>
    </citation>
    <scope>NUCLEOTIDE SEQUENCE [LARGE SCALE GENOMIC DNA]</scope>
    <source>
        <strain evidence="15">IBT 16806</strain>
    </source>
</reference>
<evidence type="ECO:0000256" key="10">
    <source>
        <dbReference type="ARBA" id="ARBA00023136"/>
    </source>
</evidence>
<gene>
    <name evidence="14" type="ORF">P174DRAFT_462751</name>
</gene>
<protein>
    <submittedName>
        <fullName evidence="14">Putative metal ion resistance protein/transporter</fullName>
    </submittedName>
</protein>
<keyword evidence="15" id="KW-1185">Reference proteome</keyword>
<feature type="domain" description="Cation efflux protein transmembrane" evidence="12">
    <location>
        <begin position="11"/>
        <end position="234"/>
    </location>
</feature>
<dbReference type="GO" id="GO:0006882">
    <property type="term" value="P:intracellular zinc ion homeostasis"/>
    <property type="evidence" value="ECO:0007669"/>
    <property type="project" value="TreeGrafter"/>
</dbReference>
<dbReference type="InterPro" id="IPR036837">
    <property type="entry name" value="Cation_efflux_CTD_sf"/>
</dbReference>
<evidence type="ECO:0000256" key="8">
    <source>
        <dbReference type="ARBA" id="ARBA00022989"/>
    </source>
</evidence>
<keyword evidence="5" id="KW-0997">Cell inner membrane</keyword>
<dbReference type="GeneID" id="36537495"/>
<dbReference type="Gene3D" id="1.20.1510.10">
    <property type="entry name" value="Cation efflux protein transmembrane domain"/>
    <property type="match status" value="1"/>
</dbReference>
<dbReference type="RefSeq" id="XP_024679153.1">
    <property type="nucleotide sequence ID" value="XM_024830169.1"/>
</dbReference>
<comment type="caution">
    <text evidence="14">The sequence shown here is derived from an EMBL/GenBank/DDBJ whole genome shotgun (WGS) entry which is preliminary data.</text>
</comment>
<evidence type="ECO:0000256" key="7">
    <source>
        <dbReference type="ARBA" id="ARBA00022833"/>
    </source>
</evidence>
<evidence type="ECO:0000256" key="9">
    <source>
        <dbReference type="ARBA" id="ARBA00023065"/>
    </source>
</evidence>
<name>A0A2I1BYV8_ASPN1</name>